<accession>A0AA39MR67</accession>
<keyword evidence="2" id="KW-1185">Reference proteome</keyword>
<name>A0AA39MR67_9AGAR</name>
<proteinExistence type="predicted"/>
<reference evidence="1" key="1">
    <citation type="submission" date="2023-06" db="EMBL/GenBank/DDBJ databases">
        <authorList>
            <consortium name="Lawrence Berkeley National Laboratory"/>
            <person name="Ahrendt S."/>
            <person name="Sahu N."/>
            <person name="Indic B."/>
            <person name="Wong-Bajracharya J."/>
            <person name="Merenyi Z."/>
            <person name="Ke H.-M."/>
            <person name="Monk M."/>
            <person name="Kocsube S."/>
            <person name="Drula E."/>
            <person name="Lipzen A."/>
            <person name="Balint B."/>
            <person name="Henrissat B."/>
            <person name="Andreopoulos B."/>
            <person name="Martin F.M."/>
            <person name="Harder C.B."/>
            <person name="Rigling D."/>
            <person name="Ford K.L."/>
            <person name="Foster G.D."/>
            <person name="Pangilinan J."/>
            <person name="Papanicolaou A."/>
            <person name="Barry K."/>
            <person name="LaButti K."/>
            <person name="Viragh M."/>
            <person name="Koriabine M."/>
            <person name="Yan M."/>
            <person name="Riley R."/>
            <person name="Champramary S."/>
            <person name="Plett K.L."/>
            <person name="Tsai I.J."/>
            <person name="Slot J."/>
            <person name="Sipos G."/>
            <person name="Plett J."/>
            <person name="Nagy L.G."/>
            <person name="Grigoriev I.V."/>
        </authorList>
    </citation>
    <scope>NUCLEOTIDE SEQUENCE</scope>
    <source>
        <strain evidence="1">FPL87.14</strain>
    </source>
</reference>
<dbReference type="Proteomes" id="UP001175226">
    <property type="component" value="Unassembled WGS sequence"/>
</dbReference>
<evidence type="ECO:0000313" key="1">
    <source>
        <dbReference type="EMBL" id="KAK0443238.1"/>
    </source>
</evidence>
<gene>
    <name evidence="1" type="ORF">EV421DRAFT_1735845</name>
</gene>
<dbReference type="EMBL" id="JAUEPT010000023">
    <property type="protein sequence ID" value="KAK0443238.1"/>
    <property type="molecule type" value="Genomic_DNA"/>
</dbReference>
<protein>
    <submittedName>
        <fullName evidence="1">Uncharacterized protein</fullName>
    </submittedName>
</protein>
<comment type="caution">
    <text evidence="1">The sequence shown here is derived from an EMBL/GenBank/DDBJ whole genome shotgun (WGS) entry which is preliminary data.</text>
</comment>
<dbReference type="AlphaFoldDB" id="A0AA39MR67"/>
<organism evidence="1 2">
    <name type="scientific">Armillaria borealis</name>
    <dbReference type="NCBI Taxonomy" id="47425"/>
    <lineage>
        <taxon>Eukaryota</taxon>
        <taxon>Fungi</taxon>
        <taxon>Dikarya</taxon>
        <taxon>Basidiomycota</taxon>
        <taxon>Agaricomycotina</taxon>
        <taxon>Agaricomycetes</taxon>
        <taxon>Agaricomycetidae</taxon>
        <taxon>Agaricales</taxon>
        <taxon>Marasmiineae</taxon>
        <taxon>Physalacriaceae</taxon>
        <taxon>Armillaria</taxon>
    </lineage>
</organism>
<evidence type="ECO:0000313" key="2">
    <source>
        <dbReference type="Proteomes" id="UP001175226"/>
    </source>
</evidence>
<sequence>MCRSLPHVPVYTDSPTPTKLIFNGSSLQVYFYNKREYRSFLYEASRLMFTEGYPSISVPRNFVPNHLQPGFQKKPTTLKPYTPCGCHKHGYFGLKTLPYSLSFSRRVRFAPLSSSAEILIDARMQIYPNVEFSMAPIAIQIPHKRVKDILLQILLVPSDIIEELFTLFSNNASSEKDRQFDRDNHPWVQSRTRFIHIPSFLGYTGILELLYSFDFGGSLLLVFLIMVNGDELVIADASEWSPAKSSVYVPDSTTIWIYLTGTCISMAGNLKVRSSTSERLKLDTTPSI</sequence>